<organism evidence="2 3">
    <name type="scientific">Marilutibacter penaei</name>
    <dbReference type="NCBI Taxonomy" id="2759900"/>
    <lineage>
        <taxon>Bacteria</taxon>
        <taxon>Pseudomonadati</taxon>
        <taxon>Pseudomonadota</taxon>
        <taxon>Gammaproteobacteria</taxon>
        <taxon>Lysobacterales</taxon>
        <taxon>Lysobacteraceae</taxon>
        <taxon>Marilutibacter</taxon>
    </lineage>
</organism>
<name>A0A7W3YDE1_9GAMM</name>
<evidence type="ECO:0000313" key="3">
    <source>
        <dbReference type="Proteomes" id="UP000552587"/>
    </source>
</evidence>
<comment type="caution">
    <text evidence="2">The sequence shown here is derived from an EMBL/GenBank/DDBJ whole genome shotgun (WGS) entry which is preliminary data.</text>
</comment>
<feature type="transmembrane region" description="Helical" evidence="1">
    <location>
        <begin position="41"/>
        <end position="66"/>
    </location>
</feature>
<feature type="transmembrane region" description="Helical" evidence="1">
    <location>
        <begin position="9"/>
        <end position="29"/>
    </location>
</feature>
<dbReference type="Proteomes" id="UP000552587">
    <property type="component" value="Unassembled WGS sequence"/>
</dbReference>
<gene>
    <name evidence="2" type="ORF">H4F99_01540</name>
</gene>
<keyword evidence="1" id="KW-0472">Membrane</keyword>
<reference evidence="2 3" key="1">
    <citation type="submission" date="2020-07" db="EMBL/GenBank/DDBJ databases">
        <authorList>
            <person name="Xu S."/>
            <person name="Li A."/>
        </authorList>
    </citation>
    <scope>NUCLEOTIDE SEQUENCE [LARGE SCALE GENOMIC DNA]</scope>
    <source>
        <strain evidence="2 3">SG-8</strain>
    </source>
</reference>
<dbReference type="EMBL" id="JACHTE010000001">
    <property type="protein sequence ID" value="MBB1087165.1"/>
    <property type="molecule type" value="Genomic_DNA"/>
</dbReference>
<proteinExistence type="predicted"/>
<protein>
    <submittedName>
        <fullName evidence="2">Uncharacterized protein</fullName>
    </submittedName>
</protein>
<dbReference type="RefSeq" id="WP_182667946.1">
    <property type="nucleotide sequence ID" value="NZ_JACHTE010000001.1"/>
</dbReference>
<keyword evidence="1" id="KW-1133">Transmembrane helix</keyword>
<evidence type="ECO:0000256" key="1">
    <source>
        <dbReference type="SAM" id="Phobius"/>
    </source>
</evidence>
<keyword evidence="1" id="KW-0812">Transmembrane</keyword>
<sequence length="72" mass="7164">MNVATRRIAGWLCVGLGFALVVALGLGVIGPTLDGTAPVSLAAVFAGLAPTLMMAVGAFVVGLVLLRGGRSR</sequence>
<evidence type="ECO:0000313" key="2">
    <source>
        <dbReference type="EMBL" id="MBB1087165.1"/>
    </source>
</evidence>
<keyword evidence="3" id="KW-1185">Reference proteome</keyword>
<accession>A0A7W3YDE1</accession>
<dbReference type="AlphaFoldDB" id="A0A7W3YDE1"/>